<proteinExistence type="predicted"/>
<keyword evidence="4" id="KW-1185">Reference proteome</keyword>
<organism evidence="3 4">
    <name type="scientific">Nonomuraea helvata</name>
    <dbReference type="NCBI Taxonomy" id="37484"/>
    <lineage>
        <taxon>Bacteria</taxon>
        <taxon>Bacillati</taxon>
        <taxon>Actinomycetota</taxon>
        <taxon>Actinomycetes</taxon>
        <taxon>Streptosporangiales</taxon>
        <taxon>Streptosporangiaceae</taxon>
        <taxon>Nonomuraea</taxon>
    </lineage>
</organism>
<gene>
    <name evidence="3" type="ORF">ACFFSA_05740</name>
</gene>
<evidence type="ECO:0000313" key="4">
    <source>
        <dbReference type="Proteomes" id="UP001589532"/>
    </source>
</evidence>
<feature type="compositionally biased region" description="Polar residues" evidence="1">
    <location>
        <begin position="44"/>
        <end position="55"/>
    </location>
</feature>
<feature type="transmembrane region" description="Helical" evidence="2">
    <location>
        <begin position="75"/>
        <end position="96"/>
    </location>
</feature>
<sequence>MADVGDQMPSHDSPTTPFRKVVLPSEETVQIPRPPAQRLPAQQVPEQQPPDSVLSSLPPIPEPPKRGIGDIPMKVVYLVAAIIGTVLAVFLIFMLFSGDVPANKKAAERGASVAPAPASAGSAAPAPSGTASRVALPAAPASRKYPTLSGTASVVIGIVSDKNTGISYPSLAAPWKAKSFPPFSAAQRIGKVAVPPTVIASAMFPGDSPAKEPSKDADYRALAVEAARWAITTQYPQGATLTWTASKKIPVGKGWTLGYQVTYTLSGKEQVAQAMVTVVEVGKTKPAMLLASIPEAHKKHWRDINTLVERIRPL</sequence>
<evidence type="ECO:0008006" key="5">
    <source>
        <dbReference type="Google" id="ProtNLM"/>
    </source>
</evidence>
<protein>
    <recommendedName>
        <fullName evidence="5">Fibronectin attachment protein</fullName>
    </recommendedName>
</protein>
<keyword evidence="2" id="KW-0812">Transmembrane</keyword>
<reference evidence="3 4" key="1">
    <citation type="submission" date="2024-09" db="EMBL/GenBank/DDBJ databases">
        <authorList>
            <person name="Sun Q."/>
            <person name="Mori K."/>
        </authorList>
    </citation>
    <scope>NUCLEOTIDE SEQUENCE [LARGE SCALE GENOMIC DNA]</scope>
    <source>
        <strain evidence="3 4">JCM 3143</strain>
    </source>
</reference>
<evidence type="ECO:0000313" key="3">
    <source>
        <dbReference type="EMBL" id="MFB9622578.1"/>
    </source>
</evidence>
<dbReference type="RefSeq" id="WP_344996434.1">
    <property type="nucleotide sequence ID" value="NZ_BAAAXV010000009.1"/>
</dbReference>
<evidence type="ECO:0000256" key="1">
    <source>
        <dbReference type="SAM" id="MobiDB-lite"/>
    </source>
</evidence>
<keyword evidence="2" id="KW-1133">Transmembrane helix</keyword>
<comment type="caution">
    <text evidence="3">The sequence shown here is derived from an EMBL/GenBank/DDBJ whole genome shotgun (WGS) entry which is preliminary data.</text>
</comment>
<keyword evidence="2" id="KW-0472">Membrane</keyword>
<name>A0ABV5RVJ0_9ACTN</name>
<feature type="region of interest" description="Disordered" evidence="1">
    <location>
        <begin position="26"/>
        <end position="65"/>
    </location>
</feature>
<accession>A0ABV5RVJ0</accession>
<evidence type="ECO:0000256" key="2">
    <source>
        <dbReference type="SAM" id="Phobius"/>
    </source>
</evidence>
<dbReference type="Proteomes" id="UP001589532">
    <property type="component" value="Unassembled WGS sequence"/>
</dbReference>
<dbReference type="EMBL" id="JBHMBW010000003">
    <property type="protein sequence ID" value="MFB9622578.1"/>
    <property type="molecule type" value="Genomic_DNA"/>
</dbReference>